<dbReference type="Proteomes" id="UP000182152">
    <property type="component" value="Unassembled WGS sequence"/>
</dbReference>
<gene>
    <name evidence="1" type="ORF">RV14_GL001920</name>
</gene>
<dbReference type="InterPro" id="IPR012865">
    <property type="entry name" value="DUF1642"/>
</dbReference>
<sequence>MIQKFVKMSRTAWIEKFENDLSVMRLAPKNFKREIAEKEAILSVLNAVELDEPKKSVDVPENVAELLDYYRNSSDVDLLALILTFHDWYYCQNEDTQHDKHDKAVDWLIENPEKFMRAWLDGYDSKKKPLESNEETYLTAEQYDYARKTGDWESGKTFNHRKDQPKISFSDIAAIIEGIYYGQADEEIFSIQDLLEFLNKNKDSFVVLTDYEEDTTNEKL</sequence>
<name>A0A1L8W646_9ENTE</name>
<protein>
    <submittedName>
        <fullName evidence="1">Uncharacterized protein</fullName>
    </submittedName>
</protein>
<evidence type="ECO:0000313" key="1">
    <source>
        <dbReference type="EMBL" id="OJG76501.1"/>
    </source>
</evidence>
<accession>A0A1L8W646</accession>
<dbReference type="AlphaFoldDB" id="A0A1L8W646"/>
<keyword evidence="2" id="KW-1185">Reference proteome</keyword>
<evidence type="ECO:0000313" key="2">
    <source>
        <dbReference type="Proteomes" id="UP000182152"/>
    </source>
</evidence>
<dbReference type="STRING" id="150033.RV14_GL001920"/>
<dbReference type="Pfam" id="PF07852">
    <property type="entry name" value="DUF1642"/>
    <property type="match status" value="1"/>
</dbReference>
<organism evidence="1 2">
    <name type="scientific">Enterococcus ratti</name>
    <dbReference type="NCBI Taxonomy" id="150033"/>
    <lineage>
        <taxon>Bacteria</taxon>
        <taxon>Bacillati</taxon>
        <taxon>Bacillota</taxon>
        <taxon>Bacilli</taxon>
        <taxon>Lactobacillales</taxon>
        <taxon>Enterococcaceae</taxon>
        <taxon>Enterococcus</taxon>
    </lineage>
</organism>
<dbReference type="RefSeq" id="WP_167359867.1">
    <property type="nucleotide sequence ID" value="NZ_JXLB01000053.1"/>
</dbReference>
<dbReference type="EMBL" id="JXLB01000053">
    <property type="protein sequence ID" value="OJG76501.1"/>
    <property type="molecule type" value="Genomic_DNA"/>
</dbReference>
<reference evidence="1 2" key="1">
    <citation type="submission" date="2014-12" db="EMBL/GenBank/DDBJ databases">
        <title>Draft genome sequences of 29 type strains of Enterococci.</title>
        <authorList>
            <person name="Zhong Z."/>
            <person name="Sun Z."/>
            <person name="Liu W."/>
            <person name="Zhang W."/>
            <person name="Zhang H."/>
        </authorList>
    </citation>
    <scope>NUCLEOTIDE SEQUENCE [LARGE SCALE GENOMIC DNA]</scope>
    <source>
        <strain evidence="1 2">DSM 15687</strain>
    </source>
</reference>
<comment type="caution">
    <text evidence="1">The sequence shown here is derived from an EMBL/GenBank/DDBJ whole genome shotgun (WGS) entry which is preliminary data.</text>
</comment>
<proteinExistence type="predicted"/>